<organism evidence="5">
    <name type="scientific">uncultured Truepera sp</name>
    <dbReference type="NCBI Taxonomy" id="543023"/>
    <lineage>
        <taxon>Bacteria</taxon>
        <taxon>Thermotogati</taxon>
        <taxon>Deinococcota</taxon>
        <taxon>Deinococci</taxon>
        <taxon>Trueperales</taxon>
        <taxon>Trueperaceae</taxon>
        <taxon>Truepera</taxon>
        <taxon>environmental samples</taxon>
    </lineage>
</organism>
<gene>
    <name evidence="5" type="ORF">AVDCRST_MAG86-643</name>
</gene>
<proteinExistence type="inferred from homology"/>
<evidence type="ECO:0000259" key="3">
    <source>
        <dbReference type="Pfam" id="PF01408"/>
    </source>
</evidence>
<protein>
    <submittedName>
        <fullName evidence="5">Myo-inositol 2-dehydrogenase</fullName>
        <ecNumber evidence="5">1.1.1.18</ecNumber>
    </submittedName>
</protein>
<dbReference type="GO" id="GO:0000166">
    <property type="term" value="F:nucleotide binding"/>
    <property type="evidence" value="ECO:0007669"/>
    <property type="project" value="InterPro"/>
</dbReference>
<dbReference type="InterPro" id="IPR036291">
    <property type="entry name" value="NAD(P)-bd_dom_sf"/>
</dbReference>
<dbReference type="AlphaFoldDB" id="A0A6J4UVP2"/>
<dbReference type="InterPro" id="IPR004104">
    <property type="entry name" value="Gfo/Idh/MocA-like_OxRdtase_C"/>
</dbReference>
<comment type="similarity">
    <text evidence="1">Belongs to the Gfo/Idh/MocA family.</text>
</comment>
<dbReference type="EC" id="1.1.1.18" evidence="5"/>
<evidence type="ECO:0000313" key="5">
    <source>
        <dbReference type="EMBL" id="CAA9561231.1"/>
    </source>
</evidence>
<evidence type="ECO:0000259" key="4">
    <source>
        <dbReference type="Pfam" id="PF02894"/>
    </source>
</evidence>
<dbReference type="SUPFAM" id="SSF55347">
    <property type="entry name" value="Glyceraldehyde-3-phosphate dehydrogenase-like, C-terminal domain"/>
    <property type="match status" value="1"/>
</dbReference>
<dbReference type="InterPro" id="IPR030827">
    <property type="entry name" value="Myo_inos_IolG"/>
</dbReference>
<evidence type="ECO:0000256" key="2">
    <source>
        <dbReference type="ARBA" id="ARBA00023002"/>
    </source>
</evidence>
<sequence>MTHSSSLGFGVLGAGRIGALHARNIAGSIDGARLVAVMDANPDAAQRAAYGGAAVCDDVDTLLEHPEVEAVLIASPTTLHAEQIKAAARAGKAVFCEKPVALNLKETYDALAVVREAGVPFQIGFNRRFDTGFREVARAIHAGELGRPEMFRSQSSDPTTPPESYVATSGGIFLDSVIHDIDVARFMVGDIKRVTALGRVLVADYMNDYGDVDTSILTLEFTGGAIGVIQNSRRTVHGYDLRVEVHGERGKLVTEAERATQVWKYGEGGIQGDYIYYFIERFRDAYRAEVQAFVDSVREGRTPTPGAEDAVEALRVALAATKSLKEKRPVEVSEITV</sequence>
<feature type="domain" description="Gfo/Idh/MocA-like oxidoreductase N-terminal" evidence="3">
    <location>
        <begin position="8"/>
        <end position="125"/>
    </location>
</feature>
<dbReference type="Pfam" id="PF02894">
    <property type="entry name" value="GFO_IDH_MocA_C"/>
    <property type="match status" value="1"/>
</dbReference>
<dbReference type="EMBL" id="CADCWP010000044">
    <property type="protein sequence ID" value="CAA9561231.1"/>
    <property type="molecule type" value="Genomic_DNA"/>
</dbReference>
<dbReference type="NCBIfam" id="TIGR04380">
    <property type="entry name" value="myo_inos_iolG"/>
    <property type="match status" value="1"/>
</dbReference>
<dbReference type="GO" id="GO:0050112">
    <property type="term" value="F:inositol 2-dehydrogenase (NAD+) activity"/>
    <property type="evidence" value="ECO:0007669"/>
    <property type="project" value="UniProtKB-EC"/>
</dbReference>
<dbReference type="Gene3D" id="3.30.360.10">
    <property type="entry name" value="Dihydrodipicolinate Reductase, domain 2"/>
    <property type="match status" value="1"/>
</dbReference>
<accession>A0A6J4UVP2</accession>
<keyword evidence="2 5" id="KW-0560">Oxidoreductase</keyword>
<dbReference type="Pfam" id="PF01408">
    <property type="entry name" value="GFO_IDH_MocA"/>
    <property type="match status" value="1"/>
</dbReference>
<dbReference type="InterPro" id="IPR000683">
    <property type="entry name" value="Gfo/Idh/MocA-like_OxRdtase_N"/>
</dbReference>
<reference evidence="5" key="1">
    <citation type="submission" date="2020-02" db="EMBL/GenBank/DDBJ databases">
        <authorList>
            <person name="Meier V. D."/>
        </authorList>
    </citation>
    <scope>NUCLEOTIDE SEQUENCE</scope>
    <source>
        <strain evidence="5">AVDCRST_MAG86</strain>
    </source>
</reference>
<name>A0A6J4UVP2_9DEIN</name>
<dbReference type="PANTHER" id="PTHR42840">
    <property type="entry name" value="NAD(P)-BINDING ROSSMANN-FOLD SUPERFAMILY PROTEIN-RELATED"/>
    <property type="match status" value="1"/>
</dbReference>
<dbReference type="PANTHER" id="PTHR42840:SF3">
    <property type="entry name" value="BINDING ROSSMANN FOLD OXIDOREDUCTASE, PUTATIVE (AFU_ORTHOLOGUE AFUA_2G10240)-RELATED"/>
    <property type="match status" value="1"/>
</dbReference>
<evidence type="ECO:0000256" key="1">
    <source>
        <dbReference type="ARBA" id="ARBA00010928"/>
    </source>
</evidence>
<feature type="domain" description="Gfo/Idh/MocA-like oxidoreductase C-terminal" evidence="4">
    <location>
        <begin position="139"/>
        <end position="332"/>
    </location>
</feature>
<dbReference type="Gene3D" id="3.40.50.720">
    <property type="entry name" value="NAD(P)-binding Rossmann-like Domain"/>
    <property type="match status" value="1"/>
</dbReference>
<dbReference type="SUPFAM" id="SSF51735">
    <property type="entry name" value="NAD(P)-binding Rossmann-fold domains"/>
    <property type="match status" value="1"/>
</dbReference>